<organism evidence="6 7">
    <name type="scientific">Tenebrio molitor</name>
    <name type="common">Yellow mealworm beetle</name>
    <dbReference type="NCBI Taxonomy" id="7067"/>
    <lineage>
        <taxon>Eukaryota</taxon>
        <taxon>Metazoa</taxon>
        <taxon>Ecdysozoa</taxon>
        <taxon>Arthropoda</taxon>
        <taxon>Hexapoda</taxon>
        <taxon>Insecta</taxon>
        <taxon>Pterygota</taxon>
        <taxon>Neoptera</taxon>
        <taxon>Endopterygota</taxon>
        <taxon>Coleoptera</taxon>
        <taxon>Polyphaga</taxon>
        <taxon>Cucujiformia</taxon>
        <taxon>Tenebrionidae</taxon>
        <taxon>Tenebrio</taxon>
    </lineage>
</organism>
<protein>
    <submittedName>
        <fullName evidence="6">Uncharacterized protein</fullName>
    </submittedName>
</protein>
<evidence type="ECO:0000256" key="2">
    <source>
        <dbReference type="ARBA" id="ARBA00023108"/>
    </source>
</evidence>
<accession>A0A8J6LBB8</accession>
<feature type="compositionally biased region" description="Basic and acidic residues" evidence="4">
    <location>
        <begin position="333"/>
        <end position="374"/>
    </location>
</feature>
<evidence type="ECO:0000256" key="5">
    <source>
        <dbReference type="SAM" id="SignalP"/>
    </source>
</evidence>
<dbReference type="FunFam" id="3.15.10.30:FF:000001">
    <property type="entry name" value="Takeout-like protein 1"/>
    <property type="match status" value="1"/>
</dbReference>
<keyword evidence="1 5" id="KW-0732">Signal</keyword>
<gene>
    <name evidence="6" type="ORF">GEV33_008704</name>
</gene>
<name>A0A8J6LBB8_TENMO</name>
<dbReference type="Pfam" id="PF06585">
    <property type="entry name" value="JHBP"/>
    <property type="match status" value="1"/>
</dbReference>
<feature type="region of interest" description="Disordered" evidence="4">
    <location>
        <begin position="244"/>
        <end position="305"/>
    </location>
</feature>
<dbReference type="InterPro" id="IPR038606">
    <property type="entry name" value="To_sf"/>
</dbReference>
<dbReference type="PANTHER" id="PTHR11008">
    <property type="entry name" value="PROTEIN TAKEOUT-LIKE PROTEIN"/>
    <property type="match status" value="1"/>
</dbReference>
<feature type="chain" id="PRO_5035244132" evidence="5">
    <location>
        <begin position="19"/>
        <end position="607"/>
    </location>
</feature>
<keyword evidence="7" id="KW-1185">Reference proteome</keyword>
<dbReference type="SMART" id="SM00700">
    <property type="entry name" value="JHBP"/>
    <property type="match status" value="1"/>
</dbReference>
<comment type="caution">
    <text evidence="6">The sequence shown here is derived from an EMBL/GenBank/DDBJ whole genome shotgun (WGS) entry which is preliminary data.</text>
</comment>
<feature type="compositionally biased region" description="Basic and acidic residues" evidence="4">
    <location>
        <begin position="248"/>
        <end position="276"/>
    </location>
</feature>
<evidence type="ECO:0000256" key="1">
    <source>
        <dbReference type="ARBA" id="ARBA00022729"/>
    </source>
</evidence>
<dbReference type="PANTHER" id="PTHR11008:SF32">
    <property type="entry name" value="CIRCADIAN CLOCK-CONTROLLED PROTEIN DAYWAKE-RELATED"/>
    <property type="match status" value="1"/>
</dbReference>
<dbReference type="Gene3D" id="3.15.10.30">
    <property type="entry name" value="Haemolymph juvenile hormone binding protein"/>
    <property type="match status" value="1"/>
</dbReference>
<evidence type="ECO:0000313" key="7">
    <source>
        <dbReference type="Proteomes" id="UP000719412"/>
    </source>
</evidence>
<dbReference type="InterPro" id="IPR010562">
    <property type="entry name" value="Haemolymph_juvenile_hormone-bd"/>
</dbReference>
<dbReference type="EMBL" id="JABDTM020024652">
    <property type="protein sequence ID" value="KAH0814087.1"/>
    <property type="molecule type" value="Genomic_DNA"/>
</dbReference>
<feature type="compositionally biased region" description="Basic and acidic residues" evidence="4">
    <location>
        <begin position="389"/>
        <end position="403"/>
    </location>
</feature>
<evidence type="ECO:0000256" key="3">
    <source>
        <dbReference type="ARBA" id="ARBA00060902"/>
    </source>
</evidence>
<feature type="region of interest" description="Disordered" evidence="4">
    <location>
        <begin position="333"/>
        <end position="403"/>
    </location>
</feature>
<dbReference type="AlphaFoldDB" id="A0A8J6LBB8"/>
<dbReference type="GO" id="GO:0007623">
    <property type="term" value="P:circadian rhythm"/>
    <property type="evidence" value="ECO:0007669"/>
    <property type="project" value="UniProtKB-ARBA"/>
</dbReference>
<dbReference type="GO" id="GO:0005615">
    <property type="term" value="C:extracellular space"/>
    <property type="evidence" value="ECO:0007669"/>
    <property type="project" value="TreeGrafter"/>
</dbReference>
<feature type="compositionally biased region" description="Basic and acidic residues" evidence="4">
    <location>
        <begin position="286"/>
        <end position="305"/>
    </location>
</feature>
<sequence length="607" mass="71319">MKALACFGVLCLVNFCNPTTPPPTVTKCDKRKIDFNDCLSGAIKKTITQLDKPLKEYNLPSFEPLFLPMFLPKTGTINNFHAKFKNYRIFGHTKITDLKATMNFENKTLTITITNPEVRYELDYEAKGVMFLLPIDASGPALVIGQNVQYTLNFTFEEYTKDNQDYLLVIESKLDSHPESLKFHFGNLFKDEILNDGFNREINQNWKTVFEQFKAIYFDSYAQGYGNVLNNFLGKVPLIDLFDGEDSGQEREGMPKSPKARKESSKREREEGRMSEEGLNPFRKSSRTERSPSRGEERNQTKEIEEKIETVLREIKEDMAGIVEESRARRKELAAAREKEGEQEREDILKSSEVRKESSKREREEGRTSKEGKNPLRNSSRTRRSPNRSQEENQSKEMDKEMKTTMIREMREEIKTLRKELAAVREENGELRKELATVREEMRGREEKGQLEKADWMKRMEMIEEKMEQREKKERKNNVIITGIGAISGNVERGVEEWLEREIGVKVNVKEAFKINKDKMMLAKIENWEQKKNIMLSKSKLKEKKGERMYIDDDLTKEERETQKKLRELAREERDRGKRVKIGYRKIQINGDWFRWDKRQEKLKKIC</sequence>
<comment type="similarity">
    <text evidence="3">Belongs to the TO family.</text>
</comment>
<dbReference type="Proteomes" id="UP000719412">
    <property type="component" value="Unassembled WGS sequence"/>
</dbReference>
<evidence type="ECO:0000256" key="4">
    <source>
        <dbReference type="SAM" id="MobiDB-lite"/>
    </source>
</evidence>
<feature type="signal peptide" evidence="5">
    <location>
        <begin position="1"/>
        <end position="18"/>
    </location>
</feature>
<proteinExistence type="inferred from homology"/>
<reference evidence="6" key="1">
    <citation type="journal article" date="2020" name="J Insects Food Feed">
        <title>The yellow mealworm (Tenebrio molitor) genome: a resource for the emerging insects as food and feed industry.</title>
        <authorList>
            <person name="Eriksson T."/>
            <person name="Andere A."/>
            <person name="Kelstrup H."/>
            <person name="Emery V."/>
            <person name="Picard C."/>
        </authorList>
    </citation>
    <scope>NUCLEOTIDE SEQUENCE</scope>
    <source>
        <strain evidence="6">Stoneville</strain>
        <tissue evidence="6">Whole head</tissue>
    </source>
</reference>
<reference evidence="6" key="2">
    <citation type="submission" date="2021-08" db="EMBL/GenBank/DDBJ databases">
        <authorList>
            <person name="Eriksson T."/>
        </authorList>
    </citation>
    <scope>NUCLEOTIDE SEQUENCE</scope>
    <source>
        <strain evidence="6">Stoneville</strain>
        <tissue evidence="6">Whole head</tissue>
    </source>
</reference>
<keyword evidence="2" id="KW-0090">Biological rhythms</keyword>
<evidence type="ECO:0000313" key="6">
    <source>
        <dbReference type="EMBL" id="KAH0814087.1"/>
    </source>
</evidence>